<name>A0A4Z2HPD9_9TELE</name>
<dbReference type="InterPro" id="IPR027267">
    <property type="entry name" value="AH/BAR_dom_sf"/>
</dbReference>
<dbReference type="GO" id="GO:0005795">
    <property type="term" value="C:Golgi stack"/>
    <property type="evidence" value="ECO:0007669"/>
    <property type="project" value="UniProtKB-SubCell"/>
</dbReference>
<dbReference type="Pfam" id="PF14604">
    <property type="entry name" value="SH3_9"/>
    <property type="match status" value="1"/>
</dbReference>
<dbReference type="Gene3D" id="2.30.30.40">
    <property type="entry name" value="SH3 Domains"/>
    <property type="match status" value="1"/>
</dbReference>
<evidence type="ECO:0000256" key="4">
    <source>
        <dbReference type="ARBA" id="ARBA00022443"/>
    </source>
</evidence>
<feature type="domain" description="SH3" evidence="10">
    <location>
        <begin position="301"/>
        <end position="364"/>
    </location>
</feature>
<evidence type="ECO:0000256" key="8">
    <source>
        <dbReference type="PROSITE-ProRule" id="PRU00192"/>
    </source>
</evidence>
<dbReference type="SMART" id="SM00325">
    <property type="entry name" value="RhoGEF"/>
    <property type="match status" value="1"/>
</dbReference>
<dbReference type="SMART" id="SM00326">
    <property type="entry name" value="SH3"/>
    <property type="match status" value="1"/>
</dbReference>
<gene>
    <name evidence="12" type="primary">DNMBP_1</name>
    <name evidence="12" type="ORF">EYF80_022032</name>
</gene>
<dbReference type="InterPro" id="IPR004148">
    <property type="entry name" value="BAR_dom"/>
</dbReference>
<evidence type="ECO:0000256" key="1">
    <source>
        <dbReference type="ARBA" id="ARBA00004282"/>
    </source>
</evidence>
<evidence type="ECO:0000313" key="12">
    <source>
        <dbReference type="EMBL" id="TNN67716.1"/>
    </source>
</evidence>
<dbReference type="Pfam" id="PF00621">
    <property type="entry name" value="RhoGEF"/>
    <property type="match status" value="1"/>
</dbReference>
<keyword evidence="5" id="KW-0344">Guanine-nucleotide releasing factor</keyword>
<dbReference type="InterPro" id="IPR051492">
    <property type="entry name" value="Dynamin-Rho_GEF"/>
</dbReference>
<dbReference type="InterPro" id="IPR035899">
    <property type="entry name" value="DBL_dom_sf"/>
</dbReference>
<dbReference type="GO" id="GO:0035556">
    <property type="term" value="P:intracellular signal transduction"/>
    <property type="evidence" value="ECO:0007669"/>
    <property type="project" value="InterPro"/>
</dbReference>
<evidence type="ECO:0000256" key="7">
    <source>
        <dbReference type="ARBA" id="ARBA00032587"/>
    </source>
</evidence>
<evidence type="ECO:0000256" key="6">
    <source>
        <dbReference type="ARBA" id="ARBA00022949"/>
    </source>
</evidence>
<feature type="region of interest" description="Disordered" evidence="9">
    <location>
        <begin position="20"/>
        <end position="41"/>
    </location>
</feature>
<reference evidence="12 13" key="1">
    <citation type="submission" date="2019-03" db="EMBL/GenBank/DDBJ databases">
        <title>First draft genome of Liparis tanakae, snailfish: a comprehensive survey of snailfish specific genes.</title>
        <authorList>
            <person name="Kim W."/>
            <person name="Song I."/>
            <person name="Jeong J.-H."/>
            <person name="Kim D."/>
            <person name="Kim S."/>
            <person name="Ryu S."/>
            <person name="Song J.Y."/>
            <person name="Lee S.K."/>
        </authorList>
    </citation>
    <scope>NUCLEOTIDE SEQUENCE [LARGE SCALE GENOMIC DNA]</scope>
    <source>
        <tissue evidence="12">Muscle</tissue>
    </source>
</reference>
<evidence type="ECO:0000256" key="5">
    <source>
        <dbReference type="ARBA" id="ARBA00022658"/>
    </source>
</evidence>
<evidence type="ECO:0000256" key="3">
    <source>
        <dbReference type="ARBA" id="ARBA00018186"/>
    </source>
</evidence>
<dbReference type="SUPFAM" id="SSF103657">
    <property type="entry name" value="BAR/IMD domain-like"/>
    <property type="match status" value="1"/>
</dbReference>
<dbReference type="Gene3D" id="1.20.1270.60">
    <property type="entry name" value="Arfaptin homology (AH) domain/BAR domain"/>
    <property type="match status" value="1"/>
</dbReference>
<proteinExistence type="predicted"/>
<dbReference type="InterPro" id="IPR036028">
    <property type="entry name" value="SH3-like_dom_sf"/>
</dbReference>
<dbReference type="PANTHER" id="PTHR22834">
    <property type="entry name" value="NUCLEAR FUSION PROTEIN FUS2"/>
    <property type="match status" value="1"/>
</dbReference>
<dbReference type="GO" id="GO:0070161">
    <property type="term" value="C:anchoring junction"/>
    <property type="evidence" value="ECO:0007669"/>
    <property type="project" value="UniProtKB-SubCell"/>
</dbReference>
<dbReference type="SUPFAM" id="SSF50044">
    <property type="entry name" value="SH3-domain"/>
    <property type="match status" value="1"/>
</dbReference>
<comment type="subcellular location">
    <subcellularLocation>
        <location evidence="1">Cell junction</location>
    </subcellularLocation>
    <subcellularLocation>
        <location evidence="2">Golgi apparatus</location>
        <location evidence="2">Golgi stack</location>
    </subcellularLocation>
</comment>
<dbReference type="FunFam" id="2.30.30.40:FF:000066">
    <property type="entry name" value="dynamin-binding protein isoform X1"/>
    <property type="match status" value="1"/>
</dbReference>
<sequence>MLSVMELQRFIYETTLLSSQPKALDPTPTSDSTPAAGTEDPELRMLEKRSKVIEELLQTEKDYIKDLQMCVKNVDFDGLFGNIGSVIDLSTRLFETLQDADSIGNIFLDFKAELEEVYKVYCQNHDDAISLLESYEKDKNIQQHVLECLERLRAIYREWGKTNYINLGSFLIKPVQRVMRYPLLLMELLGATPESHPDRLQLTQALLAIKEINVNINEYKRRKDLVVKYRKVDEDTFIDKISKLSMHSIIKKSNRVSSHLKHLTGISPQIKDEAFDEAEKRFRLQERLIKSFIRDISLYLQHIRIYYALYSFDARCANELSISANQRLRIVEFKDMNGNGEWWLGEAEGRRGYVPSNYIRKSEYT</sequence>
<evidence type="ECO:0000256" key="9">
    <source>
        <dbReference type="SAM" id="MobiDB-lite"/>
    </source>
</evidence>
<feature type="compositionally biased region" description="Polar residues" evidence="9">
    <location>
        <begin position="20"/>
        <end position="35"/>
    </location>
</feature>
<dbReference type="PROSITE" id="PS50002">
    <property type="entry name" value="SH3"/>
    <property type="match status" value="1"/>
</dbReference>
<dbReference type="InterPro" id="IPR000219">
    <property type="entry name" value="DH_dom"/>
</dbReference>
<dbReference type="AlphaFoldDB" id="A0A4Z2HPD9"/>
<keyword evidence="6" id="KW-0965">Cell junction</keyword>
<dbReference type="InterPro" id="IPR001452">
    <property type="entry name" value="SH3_domain"/>
</dbReference>
<feature type="domain" description="DH" evidence="11">
    <location>
        <begin position="48"/>
        <end position="219"/>
    </location>
</feature>
<evidence type="ECO:0000259" key="10">
    <source>
        <dbReference type="PROSITE" id="PS50002"/>
    </source>
</evidence>
<keyword evidence="13" id="KW-1185">Reference proteome</keyword>
<accession>A0A4Z2HPD9</accession>
<dbReference type="GO" id="GO:0060271">
    <property type="term" value="P:cilium assembly"/>
    <property type="evidence" value="ECO:0007669"/>
    <property type="project" value="TreeGrafter"/>
</dbReference>
<dbReference type="EMBL" id="SRLO01000199">
    <property type="protein sequence ID" value="TNN67716.1"/>
    <property type="molecule type" value="Genomic_DNA"/>
</dbReference>
<organism evidence="12 13">
    <name type="scientific">Liparis tanakae</name>
    <name type="common">Tanaka's snailfish</name>
    <dbReference type="NCBI Taxonomy" id="230148"/>
    <lineage>
        <taxon>Eukaryota</taxon>
        <taxon>Metazoa</taxon>
        <taxon>Chordata</taxon>
        <taxon>Craniata</taxon>
        <taxon>Vertebrata</taxon>
        <taxon>Euteleostomi</taxon>
        <taxon>Actinopterygii</taxon>
        <taxon>Neopterygii</taxon>
        <taxon>Teleostei</taxon>
        <taxon>Neoteleostei</taxon>
        <taxon>Acanthomorphata</taxon>
        <taxon>Eupercaria</taxon>
        <taxon>Perciformes</taxon>
        <taxon>Cottioidei</taxon>
        <taxon>Cottales</taxon>
        <taxon>Liparidae</taxon>
        <taxon>Liparis</taxon>
    </lineage>
</organism>
<keyword evidence="4 8" id="KW-0728">SH3 domain</keyword>
<dbReference type="FunFam" id="1.20.900.10:FF:000023">
    <property type="entry name" value="dynamin-binding protein isoform X2"/>
    <property type="match status" value="1"/>
</dbReference>
<evidence type="ECO:0000313" key="13">
    <source>
        <dbReference type="Proteomes" id="UP000314294"/>
    </source>
</evidence>
<dbReference type="PANTHER" id="PTHR22834:SF19">
    <property type="entry name" value="DYNAMIN-BINDING PROTEIN"/>
    <property type="match status" value="1"/>
</dbReference>
<dbReference type="InterPro" id="IPR001331">
    <property type="entry name" value="GDS_CDC24_CS"/>
</dbReference>
<dbReference type="Proteomes" id="UP000314294">
    <property type="component" value="Unassembled WGS sequence"/>
</dbReference>
<dbReference type="PROSITE" id="PS50010">
    <property type="entry name" value="DH_2"/>
    <property type="match status" value="1"/>
</dbReference>
<protein>
    <recommendedName>
        <fullName evidence="3">Dynamin-binding protein</fullName>
    </recommendedName>
    <alternativeName>
        <fullName evidence="7">Scaffold protein Tuba</fullName>
    </alternativeName>
</protein>
<dbReference type="SUPFAM" id="SSF48065">
    <property type="entry name" value="DBL homology domain (DH-domain)"/>
    <property type="match status" value="1"/>
</dbReference>
<dbReference type="Pfam" id="PF03114">
    <property type="entry name" value="BAR"/>
    <property type="match status" value="1"/>
</dbReference>
<dbReference type="GO" id="GO:0005085">
    <property type="term" value="F:guanyl-nucleotide exchange factor activity"/>
    <property type="evidence" value="ECO:0007669"/>
    <property type="project" value="UniProtKB-KW"/>
</dbReference>
<comment type="caution">
    <text evidence="12">The sequence shown here is derived from an EMBL/GenBank/DDBJ whole genome shotgun (WGS) entry which is preliminary data.</text>
</comment>
<dbReference type="OrthoDB" id="27823at2759"/>
<evidence type="ECO:0000259" key="11">
    <source>
        <dbReference type="PROSITE" id="PS50010"/>
    </source>
</evidence>
<dbReference type="CDD" id="cd00160">
    <property type="entry name" value="RhoGEF"/>
    <property type="match status" value="1"/>
</dbReference>
<dbReference type="PROSITE" id="PS00741">
    <property type="entry name" value="DH_1"/>
    <property type="match status" value="1"/>
</dbReference>
<dbReference type="Gene3D" id="1.20.900.10">
    <property type="entry name" value="Dbl homology (DH) domain"/>
    <property type="match status" value="1"/>
</dbReference>
<dbReference type="CDD" id="cd12141">
    <property type="entry name" value="SH3_DNMBP_C2"/>
    <property type="match status" value="1"/>
</dbReference>
<evidence type="ECO:0000256" key="2">
    <source>
        <dbReference type="ARBA" id="ARBA00004348"/>
    </source>
</evidence>
<dbReference type="PRINTS" id="PR00452">
    <property type="entry name" value="SH3DOMAIN"/>
</dbReference>